<name>A0AAN6WE50_9PEZI</name>
<evidence type="ECO:0000256" key="1">
    <source>
        <dbReference type="SAM" id="MobiDB-lite"/>
    </source>
</evidence>
<sequence length="833" mass="95054">MNQWEEDVRSGAHQGRMIPSFPNLSDRVRRVYHRSYRNHTSSSDDDEESEDEEAAFAKQEEEFETAWQSELIENGLEDSNPFLQREYRAISRERFLSLKQTIKAWKAAQKPPKTPNSKIDLLSTLCTTPELLIEVCKHLRPKDIVNLYALHRRFHDTLNYNMRTFVFAWARSMAPVAAKIYSSPVYSHWFIPDPAGRLVTRSDQEMSLTQPGQASLGGGVDDDDGHHHQLLSLPLNKTTGEIRLIPGLFWLQHVVHREIRVRDILAVMARHGHRTLPKTNSTLQKIWLVLDCPTNSMRRDLFADEGFITDEDLYRFQLFFVKLILLTNDPIFGPGSTVLARLFLGQRGLSPLWKFLRRKGYHEEMEIRQLKLKYDVHPKNREIWRGQPVMGVQIYDMGVGQYEGWEKGGLSILMRPEELAMMEAERRGLGAMGGWEVLFGMMTYGHVDYKTGSNEVPSLEEMYMSDDDRLVGVEKVAGLHENEKVNGGCGNVPFERGMWLPKHARKRRWKELTEGEREEMVKEEEKEMARAERVNKAMDLYRLSRRKLEEMYNITAMGFKGERFKIKMPDPETDWKEDVQDVHQLLLFRIKVAMAVARAAPDKSMDELQESADNNGVDEDVDEAMDEDQAETKEGNGDDMNRDQNMDDDGYDAESEEFDDEGWEEYEDNPMEIDSPPSTIAFSPAPPPQSPPPSTLSDIINHDNHLDTIWSSPPNSSLPDPASFRALPVSEQYPLLFGSDIPSSQDLTPSHGAHAITQVTDHLPPQNHLWNPSSITLRQSTSGANGSSDLDFSDSELETISIPPIEISTFMSGQYMHPEPNITPPPPPESSSS</sequence>
<feature type="region of interest" description="Disordered" evidence="1">
    <location>
        <begin position="35"/>
        <end position="59"/>
    </location>
</feature>
<evidence type="ECO:0008006" key="4">
    <source>
        <dbReference type="Google" id="ProtNLM"/>
    </source>
</evidence>
<dbReference type="Proteomes" id="UP001302321">
    <property type="component" value="Unassembled WGS sequence"/>
</dbReference>
<evidence type="ECO:0000313" key="3">
    <source>
        <dbReference type="Proteomes" id="UP001302321"/>
    </source>
</evidence>
<protein>
    <recommendedName>
        <fullName evidence="4">F-box domain-containing protein</fullName>
    </recommendedName>
</protein>
<feature type="compositionally biased region" description="Acidic residues" evidence="1">
    <location>
        <begin position="646"/>
        <end position="671"/>
    </location>
</feature>
<feature type="compositionally biased region" description="Acidic residues" evidence="1">
    <location>
        <begin position="43"/>
        <end position="54"/>
    </location>
</feature>
<accession>A0AAN6WE50</accession>
<feature type="region of interest" description="Disordered" evidence="1">
    <location>
        <begin position="1"/>
        <end position="21"/>
    </location>
</feature>
<reference evidence="2" key="2">
    <citation type="submission" date="2023-05" db="EMBL/GenBank/DDBJ databases">
        <authorList>
            <consortium name="Lawrence Berkeley National Laboratory"/>
            <person name="Steindorff A."/>
            <person name="Hensen N."/>
            <person name="Bonometti L."/>
            <person name="Westerberg I."/>
            <person name="Brannstrom I.O."/>
            <person name="Guillou S."/>
            <person name="Cros-Aarteil S."/>
            <person name="Calhoun S."/>
            <person name="Haridas S."/>
            <person name="Kuo A."/>
            <person name="Mondo S."/>
            <person name="Pangilinan J."/>
            <person name="Riley R."/>
            <person name="Labutti K."/>
            <person name="Andreopoulos B."/>
            <person name="Lipzen A."/>
            <person name="Chen C."/>
            <person name="Yanf M."/>
            <person name="Daum C."/>
            <person name="Ng V."/>
            <person name="Clum A."/>
            <person name="Ohm R."/>
            <person name="Martin F."/>
            <person name="Silar P."/>
            <person name="Natvig D."/>
            <person name="Lalanne C."/>
            <person name="Gautier V."/>
            <person name="Ament-Velasquez S.L."/>
            <person name="Kruys A."/>
            <person name="Hutchinson M.I."/>
            <person name="Powell A.J."/>
            <person name="Barry K."/>
            <person name="Miller A.N."/>
            <person name="Grigoriev I.V."/>
            <person name="Debuchy R."/>
            <person name="Gladieux P."/>
            <person name="Thoren M.H."/>
            <person name="Johannesson H."/>
        </authorList>
    </citation>
    <scope>NUCLEOTIDE SEQUENCE</scope>
    <source>
        <strain evidence="2">CBS 892.96</strain>
    </source>
</reference>
<feature type="non-terminal residue" evidence="2">
    <location>
        <position position="833"/>
    </location>
</feature>
<feature type="compositionally biased region" description="Basic and acidic residues" evidence="1">
    <location>
        <begin position="630"/>
        <end position="645"/>
    </location>
</feature>
<comment type="caution">
    <text evidence="2">The sequence shown here is derived from an EMBL/GenBank/DDBJ whole genome shotgun (WGS) entry which is preliminary data.</text>
</comment>
<feature type="compositionally biased region" description="Acidic residues" evidence="1">
    <location>
        <begin position="616"/>
        <end position="629"/>
    </location>
</feature>
<feature type="region of interest" description="Disordered" evidence="1">
    <location>
        <begin position="808"/>
        <end position="833"/>
    </location>
</feature>
<reference evidence="2" key="1">
    <citation type="journal article" date="2023" name="Mol. Phylogenet. Evol.">
        <title>Genome-scale phylogeny and comparative genomics of the fungal order Sordariales.</title>
        <authorList>
            <person name="Hensen N."/>
            <person name="Bonometti L."/>
            <person name="Westerberg I."/>
            <person name="Brannstrom I.O."/>
            <person name="Guillou S."/>
            <person name="Cros-Aarteil S."/>
            <person name="Calhoun S."/>
            <person name="Haridas S."/>
            <person name="Kuo A."/>
            <person name="Mondo S."/>
            <person name="Pangilinan J."/>
            <person name="Riley R."/>
            <person name="LaButti K."/>
            <person name="Andreopoulos B."/>
            <person name="Lipzen A."/>
            <person name="Chen C."/>
            <person name="Yan M."/>
            <person name="Daum C."/>
            <person name="Ng V."/>
            <person name="Clum A."/>
            <person name="Steindorff A."/>
            <person name="Ohm R.A."/>
            <person name="Martin F."/>
            <person name="Silar P."/>
            <person name="Natvig D.O."/>
            <person name="Lalanne C."/>
            <person name="Gautier V."/>
            <person name="Ament-Velasquez S.L."/>
            <person name="Kruys A."/>
            <person name="Hutchinson M.I."/>
            <person name="Powell A.J."/>
            <person name="Barry K."/>
            <person name="Miller A.N."/>
            <person name="Grigoriev I.V."/>
            <person name="Debuchy R."/>
            <person name="Gladieux P."/>
            <person name="Hiltunen Thoren M."/>
            <person name="Johannesson H."/>
        </authorList>
    </citation>
    <scope>NUCLEOTIDE SEQUENCE</scope>
    <source>
        <strain evidence="2">CBS 892.96</strain>
    </source>
</reference>
<gene>
    <name evidence="2" type="ORF">QBC36DRAFT_206814</name>
</gene>
<feature type="compositionally biased region" description="Pro residues" evidence="1">
    <location>
        <begin position="821"/>
        <end position="833"/>
    </location>
</feature>
<feature type="compositionally biased region" description="Basic and acidic residues" evidence="1">
    <location>
        <begin position="1"/>
        <end position="10"/>
    </location>
</feature>
<keyword evidence="3" id="KW-1185">Reference proteome</keyword>
<dbReference type="AlphaFoldDB" id="A0AAN6WE50"/>
<proteinExistence type="predicted"/>
<dbReference type="EMBL" id="MU866115">
    <property type="protein sequence ID" value="KAK4179491.1"/>
    <property type="molecule type" value="Genomic_DNA"/>
</dbReference>
<feature type="region of interest" description="Disordered" evidence="1">
    <location>
        <begin position="601"/>
        <end position="700"/>
    </location>
</feature>
<feature type="compositionally biased region" description="Pro residues" evidence="1">
    <location>
        <begin position="684"/>
        <end position="694"/>
    </location>
</feature>
<organism evidence="2 3">
    <name type="scientific">Triangularia setosa</name>
    <dbReference type="NCBI Taxonomy" id="2587417"/>
    <lineage>
        <taxon>Eukaryota</taxon>
        <taxon>Fungi</taxon>
        <taxon>Dikarya</taxon>
        <taxon>Ascomycota</taxon>
        <taxon>Pezizomycotina</taxon>
        <taxon>Sordariomycetes</taxon>
        <taxon>Sordariomycetidae</taxon>
        <taxon>Sordariales</taxon>
        <taxon>Podosporaceae</taxon>
        <taxon>Triangularia</taxon>
    </lineage>
</organism>
<evidence type="ECO:0000313" key="2">
    <source>
        <dbReference type="EMBL" id="KAK4179491.1"/>
    </source>
</evidence>